<proteinExistence type="predicted"/>
<dbReference type="STRING" id="258515.SAMN05192585_12051"/>
<dbReference type="InterPro" id="IPR009702">
    <property type="entry name" value="DUF1284"/>
</dbReference>
<organism evidence="1 2">
    <name type="scientific">Acetanaerobacterium elongatum</name>
    <dbReference type="NCBI Taxonomy" id="258515"/>
    <lineage>
        <taxon>Bacteria</taxon>
        <taxon>Bacillati</taxon>
        <taxon>Bacillota</taxon>
        <taxon>Clostridia</taxon>
        <taxon>Eubacteriales</taxon>
        <taxon>Oscillospiraceae</taxon>
        <taxon>Acetanaerobacterium</taxon>
    </lineage>
</organism>
<gene>
    <name evidence="1" type="ORF">SAMN05192585_12051</name>
</gene>
<sequence length="129" mass="14310">MMPAILLRPHHGLCITHFVGKGYSEAFVKNMQCVIQTLNSPEAMIRLTCTADSICTCCPNNKNGSCLSEPKPAVFDSRVLSLCNLSDGQTLPWEAFRTAVLHNILERGRLAKVCDGCCWLKVCLSFYNK</sequence>
<dbReference type="Pfam" id="PF06935">
    <property type="entry name" value="DUF1284"/>
    <property type="match status" value="1"/>
</dbReference>
<evidence type="ECO:0000313" key="1">
    <source>
        <dbReference type="EMBL" id="SDN48776.1"/>
    </source>
</evidence>
<accession>A0A1H0BT75</accession>
<evidence type="ECO:0008006" key="3">
    <source>
        <dbReference type="Google" id="ProtNLM"/>
    </source>
</evidence>
<dbReference type="Proteomes" id="UP000199182">
    <property type="component" value="Unassembled WGS sequence"/>
</dbReference>
<dbReference type="EMBL" id="FNID01000020">
    <property type="protein sequence ID" value="SDN48776.1"/>
    <property type="molecule type" value="Genomic_DNA"/>
</dbReference>
<protein>
    <recommendedName>
        <fullName evidence="3">DUF1284 domain-containing protein</fullName>
    </recommendedName>
</protein>
<name>A0A1H0BT75_9FIRM</name>
<reference evidence="1 2" key="1">
    <citation type="submission" date="2016-10" db="EMBL/GenBank/DDBJ databases">
        <authorList>
            <person name="de Groot N.N."/>
        </authorList>
    </citation>
    <scope>NUCLEOTIDE SEQUENCE [LARGE SCALE GENOMIC DNA]</scope>
    <source>
        <strain evidence="1 2">CGMCC 1.5012</strain>
    </source>
</reference>
<dbReference type="OrthoDB" id="121064at2"/>
<keyword evidence="2" id="KW-1185">Reference proteome</keyword>
<evidence type="ECO:0000313" key="2">
    <source>
        <dbReference type="Proteomes" id="UP000199182"/>
    </source>
</evidence>
<dbReference type="AlphaFoldDB" id="A0A1H0BT75"/>